<name>A0A200QRT4_MACCD</name>
<protein>
    <submittedName>
        <fullName evidence="4">Transferase</fullName>
    </submittedName>
</protein>
<dbReference type="AlphaFoldDB" id="A0A200QRT4"/>
<dbReference type="Gene3D" id="3.30.559.10">
    <property type="entry name" value="Chloramphenicol acetyltransferase-like domain"/>
    <property type="match status" value="2"/>
</dbReference>
<dbReference type="OrthoDB" id="894625at2759"/>
<reference evidence="4 5" key="1">
    <citation type="journal article" date="2017" name="Mol. Plant">
        <title>The Genome of Medicinal Plant Macleaya cordata Provides New Insights into Benzylisoquinoline Alkaloids Metabolism.</title>
        <authorList>
            <person name="Liu X."/>
            <person name="Liu Y."/>
            <person name="Huang P."/>
            <person name="Ma Y."/>
            <person name="Qing Z."/>
            <person name="Tang Q."/>
            <person name="Cao H."/>
            <person name="Cheng P."/>
            <person name="Zheng Y."/>
            <person name="Yuan Z."/>
            <person name="Zhou Y."/>
            <person name="Liu J."/>
            <person name="Tang Z."/>
            <person name="Zhuo Y."/>
            <person name="Zhang Y."/>
            <person name="Yu L."/>
            <person name="Huang J."/>
            <person name="Yang P."/>
            <person name="Peng Q."/>
            <person name="Zhang J."/>
            <person name="Jiang W."/>
            <person name="Zhang Z."/>
            <person name="Lin K."/>
            <person name="Ro D.K."/>
            <person name="Chen X."/>
            <person name="Xiong X."/>
            <person name="Shang Y."/>
            <person name="Huang S."/>
            <person name="Zeng J."/>
        </authorList>
    </citation>
    <scope>NUCLEOTIDE SEQUENCE [LARGE SCALE GENOMIC DNA]</scope>
    <source>
        <strain evidence="5">cv. BLH2017</strain>
        <tissue evidence="4">Root</tissue>
    </source>
</reference>
<gene>
    <name evidence="4" type="ORF">BVC80_63g8</name>
</gene>
<dbReference type="PANTHER" id="PTHR31623">
    <property type="entry name" value="F21J9.9"/>
    <property type="match status" value="1"/>
</dbReference>
<dbReference type="Proteomes" id="UP000195402">
    <property type="component" value="Unassembled WGS sequence"/>
</dbReference>
<proteinExistence type="inferred from homology"/>
<dbReference type="GO" id="GO:0016746">
    <property type="term" value="F:acyltransferase activity"/>
    <property type="evidence" value="ECO:0007669"/>
    <property type="project" value="UniProtKB-KW"/>
</dbReference>
<comment type="caution">
    <text evidence="4">The sequence shown here is derived from an EMBL/GenBank/DDBJ whole genome shotgun (WGS) entry which is preliminary data.</text>
</comment>
<evidence type="ECO:0000256" key="3">
    <source>
        <dbReference type="ARBA" id="ARBA00023315"/>
    </source>
</evidence>
<keyword evidence="5" id="KW-1185">Reference proteome</keyword>
<dbReference type="InterPro" id="IPR023213">
    <property type="entry name" value="CAT-like_dom_sf"/>
</dbReference>
<dbReference type="InParanoid" id="A0A200QRT4"/>
<keyword evidence="3" id="KW-0012">Acyltransferase</keyword>
<dbReference type="OMA" id="CTIIHAV"/>
<accession>A0A200QRT4</accession>
<evidence type="ECO:0000313" key="4">
    <source>
        <dbReference type="EMBL" id="OVA13187.1"/>
    </source>
</evidence>
<comment type="similarity">
    <text evidence="1">Belongs to the plant acyltransferase family.</text>
</comment>
<evidence type="ECO:0000256" key="2">
    <source>
        <dbReference type="ARBA" id="ARBA00022679"/>
    </source>
</evidence>
<sequence>MKVEVVSRETIKPSCPTPPHLRTFNLSFLDQVAPPVYVPAVLFYSPASNNKTKVASSHSDLIKKSLSETLTMYYPFAGRLKADSFIIDCNDDGVDYLETRVRNNGRPLSEFIKHHDFYELSQFAPPRDQLLLADNATNSKVVLTVQVNVFNCGGIVIGLSLSHKIADASSFFVFIKDWAATARGDTKKIKGGPRFDVLPSLFPQRDLMGYMPQSMIMNTMREEEIVAKKFVFEDSKITELRKRSIAINGSIQEYPSRVEALSALIWRCFMDVDQAKKKNGGASSTGGVRVYGVAHPVNLRSRIVPPLPTNTIGNMFSVAVALSIINDNTEADDHRDKDNQYSNLVGKIKDALRKIDRDHVIKLQTTDTHIKSVKQIAEVMSGSTDDIEMVLLSFTSSCGFPSYEADFGWGRPKWVSICSSGNPIKNFIWLNDTSSGEGIEALVSFTKEDMANFERHDELLRYTKNINMESVKNLSKL</sequence>
<organism evidence="4 5">
    <name type="scientific">Macleaya cordata</name>
    <name type="common">Five-seeded plume-poppy</name>
    <name type="synonym">Bocconia cordata</name>
    <dbReference type="NCBI Taxonomy" id="56857"/>
    <lineage>
        <taxon>Eukaryota</taxon>
        <taxon>Viridiplantae</taxon>
        <taxon>Streptophyta</taxon>
        <taxon>Embryophyta</taxon>
        <taxon>Tracheophyta</taxon>
        <taxon>Spermatophyta</taxon>
        <taxon>Magnoliopsida</taxon>
        <taxon>Ranunculales</taxon>
        <taxon>Papaveraceae</taxon>
        <taxon>Papaveroideae</taxon>
        <taxon>Macleaya</taxon>
    </lineage>
</organism>
<evidence type="ECO:0000313" key="5">
    <source>
        <dbReference type="Proteomes" id="UP000195402"/>
    </source>
</evidence>
<dbReference type="PANTHER" id="PTHR31623:SF17">
    <property type="entry name" value="F21J9.9"/>
    <property type="match status" value="1"/>
</dbReference>
<dbReference type="Pfam" id="PF02458">
    <property type="entry name" value="Transferase"/>
    <property type="match status" value="1"/>
</dbReference>
<evidence type="ECO:0000256" key="1">
    <source>
        <dbReference type="ARBA" id="ARBA00009861"/>
    </source>
</evidence>
<keyword evidence="2 4" id="KW-0808">Transferase</keyword>
<dbReference type="EMBL" id="MVGT01001187">
    <property type="protein sequence ID" value="OVA13187.1"/>
    <property type="molecule type" value="Genomic_DNA"/>
</dbReference>
<dbReference type="STRING" id="56857.A0A200QRT4"/>